<protein>
    <submittedName>
        <fullName evidence="1">Uncharacterized protein</fullName>
    </submittedName>
</protein>
<gene>
    <name evidence="1" type="ORF">FRX31_020828</name>
</gene>
<feature type="non-terminal residue" evidence="1">
    <location>
        <position position="71"/>
    </location>
</feature>
<evidence type="ECO:0000313" key="2">
    <source>
        <dbReference type="Proteomes" id="UP000554482"/>
    </source>
</evidence>
<proteinExistence type="predicted"/>
<comment type="caution">
    <text evidence="1">The sequence shown here is derived from an EMBL/GenBank/DDBJ whole genome shotgun (WGS) entry which is preliminary data.</text>
</comment>
<dbReference type="AlphaFoldDB" id="A0A7J6VZR9"/>
<reference evidence="1 2" key="1">
    <citation type="submission" date="2020-06" db="EMBL/GenBank/DDBJ databases">
        <title>Transcriptomic and genomic resources for Thalictrum thalictroides and T. hernandezii: Facilitating candidate gene discovery in an emerging model plant lineage.</title>
        <authorList>
            <person name="Arias T."/>
            <person name="Riano-Pachon D.M."/>
            <person name="Di Stilio V.S."/>
        </authorList>
    </citation>
    <scope>NUCLEOTIDE SEQUENCE [LARGE SCALE GENOMIC DNA]</scope>
    <source>
        <strain evidence="2">cv. WT478/WT964</strain>
        <tissue evidence="1">Leaves</tissue>
    </source>
</reference>
<dbReference type="Proteomes" id="UP000554482">
    <property type="component" value="Unassembled WGS sequence"/>
</dbReference>
<organism evidence="1 2">
    <name type="scientific">Thalictrum thalictroides</name>
    <name type="common">Rue-anemone</name>
    <name type="synonym">Anemone thalictroides</name>
    <dbReference type="NCBI Taxonomy" id="46969"/>
    <lineage>
        <taxon>Eukaryota</taxon>
        <taxon>Viridiplantae</taxon>
        <taxon>Streptophyta</taxon>
        <taxon>Embryophyta</taxon>
        <taxon>Tracheophyta</taxon>
        <taxon>Spermatophyta</taxon>
        <taxon>Magnoliopsida</taxon>
        <taxon>Ranunculales</taxon>
        <taxon>Ranunculaceae</taxon>
        <taxon>Thalictroideae</taxon>
        <taxon>Thalictrum</taxon>
    </lineage>
</organism>
<keyword evidence="2" id="KW-1185">Reference proteome</keyword>
<sequence length="71" mass="7801">MSRLFRNPITVFVYVKGEITVPTPPLPPPPSGVWKYMPSSLAEIRDVATVAVSLSSVTILAWKTFGDKDPK</sequence>
<dbReference type="EMBL" id="JABWDY010025270">
    <property type="protein sequence ID" value="KAF5189585.1"/>
    <property type="molecule type" value="Genomic_DNA"/>
</dbReference>
<name>A0A7J6VZR9_THATH</name>
<evidence type="ECO:0000313" key="1">
    <source>
        <dbReference type="EMBL" id="KAF5189585.1"/>
    </source>
</evidence>
<accession>A0A7J6VZR9</accession>